<feature type="compositionally biased region" description="Basic and acidic residues" evidence="1">
    <location>
        <begin position="28"/>
        <end position="42"/>
    </location>
</feature>
<dbReference type="AlphaFoldDB" id="A0A5J4QWF1"/>
<evidence type="ECO:0000313" key="2">
    <source>
        <dbReference type="EMBL" id="KAA6325655.1"/>
    </source>
</evidence>
<dbReference type="EMBL" id="SNRY01002320">
    <property type="protein sequence ID" value="KAA6325655.1"/>
    <property type="molecule type" value="Genomic_DNA"/>
</dbReference>
<evidence type="ECO:0008006" key="3">
    <source>
        <dbReference type="Google" id="ProtNLM"/>
    </source>
</evidence>
<reference evidence="2" key="1">
    <citation type="submission" date="2019-03" db="EMBL/GenBank/DDBJ databases">
        <title>Single cell metagenomics reveals metabolic interactions within the superorganism composed of flagellate Streblomastix strix and complex community of Bacteroidetes bacteria on its surface.</title>
        <authorList>
            <person name="Treitli S.C."/>
            <person name="Kolisko M."/>
            <person name="Husnik F."/>
            <person name="Keeling P."/>
            <person name="Hampl V."/>
        </authorList>
    </citation>
    <scope>NUCLEOTIDE SEQUENCE</scope>
    <source>
        <strain evidence="2">STM</strain>
    </source>
</reference>
<organism evidence="2">
    <name type="scientific">termite gut metagenome</name>
    <dbReference type="NCBI Taxonomy" id="433724"/>
    <lineage>
        <taxon>unclassified sequences</taxon>
        <taxon>metagenomes</taxon>
        <taxon>organismal metagenomes</taxon>
    </lineage>
</organism>
<name>A0A5J4QWF1_9ZZZZ</name>
<dbReference type="Pfam" id="PF11888">
    <property type="entry name" value="DUF3408"/>
    <property type="match status" value="1"/>
</dbReference>
<evidence type="ECO:0000256" key="1">
    <source>
        <dbReference type="SAM" id="MobiDB-lite"/>
    </source>
</evidence>
<sequence length="142" mass="16612">MNTDKKQVTDIDVNAFIQNVAIVGINEEKPAAVSTDRQKDSQVEASEPTEEKPKEQARRKRGQATDYESLFLLRNEIRTRQGLYIGRDNYETLQMLVHCIRSERLSVSGLVNNIVRHHIETYEDEINRIYEENIRKPIKRKQ</sequence>
<proteinExistence type="predicted"/>
<comment type="caution">
    <text evidence="2">The sequence shown here is derived from an EMBL/GenBank/DDBJ whole genome shotgun (WGS) entry which is preliminary data.</text>
</comment>
<gene>
    <name evidence="2" type="ORF">EZS27_025156</name>
</gene>
<accession>A0A5J4QWF1</accession>
<dbReference type="InterPro" id="IPR021823">
    <property type="entry name" value="DUF3408"/>
</dbReference>
<feature type="region of interest" description="Disordered" evidence="1">
    <location>
        <begin position="28"/>
        <end position="63"/>
    </location>
</feature>
<protein>
    <recommendedName>
        <fullName evidence="3">DUF3408 domain-containing protein</fullName>
    </recommendedName>
</protein>